<dbReference type="AlphaFoldDB" id="A0A180G1I7"/>
<evidence type="ECO:0000313" key="2">
    <source>
        <dbReference type="EnsemblFungi" id="PTTG_03569-t43_1-p1"/>
    </source>
</evidence>
<organism evidence="1">
    <name type="scientific">Puccinia triticina (isolate 1-1 / race 1 (BBBD))</name>
    <name type="common">Brown leaf rust fungus</name>
    <dbReference type="NCBI Taxonomy" id="630390"/>
    <lineage>
        <taxon>Eukaryota</taxon>
        <taxon>Fungi</taxon>
        <taxon>Dikarya</taxon>
        <taxon>Basidiomycota</taxon>
        <taxon>Pucciniomycotina</taxon>
        <taxon>Pucciniomycetes</taxon>
        <taxon>Pucciniales</taxon>
        <taxon>Pucciniaceae</taxon>
        <taxon>Puccinia</taxon>
    </lineage>
</organism>
<evidence type="ECO:0000313" key="3">
    <source>
        <dbReference type="Proteomes" id="UP000005240"/>
    </source>
</evidence>
<dbReference type="Proteomes" id="UP000005240">
    <property type="component" value="Unassembled WGS sequence"/>
</dbReference>
<proteinExistence type="predicted"/>
<name>A0A180G1I7_PUCT1</name>
<sequence length="397" mass="45056">MYDSRFSIVWMVNRENPPPGYFTSSEYQRIHLSGEPTKDLPPQIIVCNTGFKLLCPKNGNQCRAQWTPVNSSMAHGNFDVLITARPTPLAEFQEKIASACDEQFDNAGDLIRNALKKGSPRIVWKLLMHAKVAPEFAKSKNHTINNAPSFDRWMDAIIKLGKDRTKVLLLIEMINPEINLKKSKAVVEVKNHIMTVEAAQQASLTRPALDHPANVITADRFSPINIQMNLIYSTHPPNSKYHKKFPVFIHATDLNQFIPLTTAIVQQWATDLVNVVAGISIYSPPRGLKYEVLSLKRRKLVHTSEPCEQSQSVDSADSEVITPDPQVLLDYIEFIKIRPSKRDKVLAILNEKDITHPKFFKSKQITNKKMLQWGLSNGIIYQLKENVSKFEKHLALQ</sequence>
<reference evidence="1" key="1">
    <citation type="submission" date="2009-11" db="EMBL/GenBank/DDBJ databases">
        <authorList>
            <consortium name="The Broad Institute Genome Sequencing Platform"/>
            <person name="Ward D."/>
            <person name="Feldgarden M."/>
            <person name="Earl A."/>
            <person name="Young S.K."/>
            <person name="Zeng Q."/>
            <person name="Koehrsen M."/>
            <person name="Alvarado L."/>
            <person name="Berlin A."/>
            <person name="Bochicchio J."/>
            <person name="Borenstein D."/>
            <person name="Chapman S.B."/>
            <person name="Chen Z."/>
            <person name="Engels R."/>
            <person name="Freedman E."/>
            <person name="Gellesch M."/>
            <person name="Goldberg J."/>
            <person name="Griggs A."/>
            <person name="Gujja S."/>
            <person name="Heilman E."/>
            <person name="Heiman D."/>
            <person name="Hepburn T."/>
            <person name="Howarth C."/>
            <person name="Jen D."/>
            <person name="Larson L."/>
            <person name="Lewis B."/>
            <person name="Mehta T."/>
            <person name="Park D."/>
            <person name="Pearson M."/>
            <person name="Roberts A."/>
            <person name="Saif S."/>
            <person name="Shea T."/>
            <person name="Shenoy N."/>
            <person name="Sisk P."/>
            <person name="Stolte C."/>
            <person name="Sykes S."/>
            <person name="Thomson T."/>
            <person name="Walk T."/>
            <person name="White J."/>
            <person name="Yandava C."/>
            <person name="Izard J."/>
            <person name="Baranova O.V."/>
            <person name="Blanton J.M."/>
            <person name="Tanner A.C."/>
            <person name="Dewhirst F.E."/>
            <person name="Haas B."/>
            <person name="Nusbaum C."/>
            <person name="Birren B."/>
        </authorList>
    </citation>
    <scope>NUCLEOTIDE SEQUENCE [LARGE SCALE GENOMIC DNA]</scope>
    <source>
        <strain evidence="1">1-1 BBBD Race 1</strain>
    </source>
</reference>
<reference evidence="1" key="2">
    <citation type="submission" date="2016-05" db="EMBL/GenBank/DDBJ databases">
        <title>Comparative analysis highlights variable genome content of wheat rusts and divergence of the mating loci.</title>
        <authorList>
            <person name="Cuomo C.A."/>
            <person name="Bakkeren G."/>
            <person name="Szabo L."/>
            <person name="Khalil H."/>
            <person name="Joly D."/>
            <person name="Goldberg J."/>
            <person name="Young S."/>
            <person name="Zeng Q."/>
            <person name="Fellers J."/>
        </authorList>
    </citation>
    <scope>NUCLEOTIDE SEQUENCE [LARGE SCALE GENOMIC DNA]</scope>
    <source>
        <strain evidence="1">1-1 BBBD Race 1</strain>
    </source>
</reference>
<evidence type="ECO:0000313" key="1">
    <source>
        <dbReference type="EMBL" id="OAV86507.1"/>
    </source>
</evidence>
<reference evidence="2 3" key="3">
    <citation type="journal article" date="2017" name="G3 (Bethesda)">
        <title>Comparative analysis highlights variable genome content of wheat rusts and divergence of the mating loci.</title>
        <authorList>
            <person name="Cuomo C.A."/>
            <person name="Bakkeren G."/>
            <person name="Khalil H.B."/>
            <person name="Panwar V."/>
            <person name="Joly D."/>
            <person name="Linning R."/>
            <person name="Sakthikumar S."/>
            <person name="Song X."/>
            <person name="Adiconis X."/>
            <person name="Fan L."/>
            <person name="Goldberg J.M."/>
            <person name="Levin J.Z."/>
            <person name="Young S."/>
            <person name="Zeng Q."/>
            <person name="Anikster Y."/>
            <person name="Bruce M."/>
            <person name="Wang M."/>
            <person name="Yin C."/>
            <person name="McCallum B."/>
            <person name="Szabo L.J."/>
            <person name="Hulbert S."/>
            <person name="Chen X."/>
            <person name="Fellers J.P."/>
        </authorList>
    </citation>
    <scope>NUCLEOTIDE SEQUENCE</scope>
    <source>
        <strain evidence="3">Isolate 1-1 / race 1 (BBBD)</strain>
        <strain evidence="2">isolate 1-1 / race 1 (BBBD)</strain>
    </source>
</reference>
<keyword evidence="3" id="KW-1185">Reference proteome</keyword>
<dbReference type="EnsemblFungi" id="PTTG_03569-t43_1">
    <property type="protein sequence ID" value="PTTG_03569-t43_1-p1"/>
    <property type="gene ID" value="PTTG_03569"/>
</dbReference>
<reference evidence="2" key="4">
    <citation type="submission" date="2025-05" db="UniProtKB">
        <authorList>
            <consortium name="EnsemblFungi"/>
        </authorList>
    </citation>
    <scope>IDENTIFICATION</scope>
    <source>
        <strain evidence="2">isolate 1-1 / race 1 (BBBD)</strain>
    </source>
</reference>
<accession>A0A180G1I7</accession>
<gene>
    <name evidence="1" type="ORF">PTTG_03569</name>
</gene>
<protein>
    <submittedName>
        <fullName evidence="1 2">Uncharacterized protein</fullName>
    </submittedName>
</protein>
<dbReference type="VEuPathDB" id="FungiDB:PTTG_03569"/>
<dbReference type="OrthoDB" id="2496966at2759"/>
<dbReference type="EMBL" id="ADAS02001058">
    <property type="protein sequence ID" value="OAV86507.1"/>
    <property type="molecule type" value="Genomic_DNA"/>
</dbReference>